<comment type="caution">
    <text evidence="2">The sequence shown here is derived from an EMBL/GenBank/DDBJ whole genome shotgun (WGS) entry which is preliminary data.</text>
</comment>
<evidence type="ECO:0000313" key="2">
    <source>
        <dbReference type="EMBL" id="GAA2652174.1"/>
    </source>
</evidence>
<name>A0ABP6DT93_9ACTN</name>
<dbReference type="Proteomes" id="UP001501666">
    <property type="component" value="Unassembled WGS sequence"/>
</dbReference>
<sequence length="428" mass="44233">MSRSYEYDSSVLVVLAIAALAILACVVVVSLGRGGELTEFPPDVPPLDLPEAGQLTAVDFMALQLPVNLVGYHTQSVDETLRRAANAISARDTRIAVLEQRVSELLASRLQARQEAYAGSSVTPRTEHHPDAPSLALPEDDSPAGGSQPYARVGHQPAGDDTEAGQQQSAPEDFDSPADETSDPGQNGQARTDTSSALTSDESSASFESSMDADRAASAEAEAVRSREGTTDNGTVAPTWGRTAPSEEDDHTDSYGVVDPHVAAERPAAHAHGAGAHAHDADVDSEAHTDGWAPAHDAGDGSDEARDRDAARAHDTGVEGELRADHVGVEGEDRSVGAVGESRAHDAGDEVGGARVGDAVHAHGAGVEGEDRVRDAVHAHGAGVEGEDRVHEVGDEDGAARVREVGAEGSNGAGELPASIGRSRDGRA</sequence>
<feature type="compositionally biased region" description="Basic and acidic residues" evidence="1">
    <location>
        <begin position="297"/>
        <end position="335"/>
    </location>
</feature>
<organism evidence="2 3">
    <name type="scientific">Nonomuraea recticatena</name>
    <dbReference type="NCBI Taxonomy" id="46178"/>
    <lineage>
        <taxon>Bacteria</taxon>
        <taxon>Bacillati</taxon>
        <taxon>Actinomycetota</taxon>
        <taxon>Actinomycetes</taxon>
        <taxon>Streptosporangiales</taxon>
        <taxon>Streptosporangiaceae</taxon>
        <taxon>Nonomuraea</taxon>
    </lineage>
</organism>
<feature type="compositionally biased region" description="Acidic residues" evidence="1">
    <location>
        <begin position="172"/>
        <end position="182"/>
    </location>
</feature>
<reference evidence="3" key="1">
    <citation type="journal article" date="2019" name="Int. J. Syst. Evol. Microbiol.">
        <title>The Global Catalogue of Microorganisms (GCM) 10K type strain sequencing project: providing services to taxonomists for standard genome sequencing and annotation.</title>
        <authorList>
            <consortium name="The Broad Institute Genomics Platform"/>
            <consortium name="The Broad Institute Genome Sequencing Center for Infectious Disease"/>
            <person name="Wu L."/>
            <person name="Ma J."/>
        </authorList>
    </citation>
    <scope>NUCLEOTIDE SEQUENCE [LARGE SCALE GENOMIC DNA]</scope>
    <source>
        <strain evidence="3">JCM 6835</strain>
    </source>
</reference>
<accession>A0ABP6DT93</accession>
<evidence type="ECO:0008006" key="4">
    <source>
        <dbReference type="Google" id="ProtNLM"/>
    </source>
</evidence>
<feature type="region of interest" description="Disordered" evidence="1">
    <location>
        <begin position="117"/>
        <end position="352"/>
    </location>
</feature>
<feature type="compositionally biased region" description="Basic and acidic residues" evidence="1">
    <location>
        <begin position="277"/>
        <end position="289"/>
    </location>
</feature>
<evidence type="ECO:0000256" key="1">
    <source>
        <dbReference type="SAM" id="MobiDB-lite"/>
    </source>
</evidence>
<evidence type="ECO:0000313" key="3">
    <source>
        <dbReference type="Proteomes" id="UP001501666"/>
    </source>
</evidence>
<dbReference type="PROSITE" id="PS51257">
    <property type="entry name" value="PROKAR_LIPOPROTEIN"/>
    <property type="match status" value="1"/>
</dbReference>
<feature type="region of interest" description="Disordered" evidence="1">
    <location>
        <begin position="404"/>
        <end position="428"/>
    </location>
</feature>
<keyword evidence="3" id="KW-1185">Reference proteome</keyword>
<proteinExistence type="predicted"/>
<feature type="compositionally biased region" description="Low complexity" evidence="1">
    <location>
        <begin position="192"/>
        <end position="211"/>
    </location>
</feature>
<gene>
    <name evidence="2" type="ORF">GCM10010412_018990</name>
</gene>
<dbReference type="EMBL" id="BAAATE010000004">
    <property type="protein sequence ID" value="GAA2652174.1"/>
    <property type="molecule type" value="Genomic_DNA"/>
</dbReference>
<protein>
    <recommendedName>
        <fullName evidence="4">DivIVA domain-containing protein</fullName>
    </recommendedName>
</protein>
<feature type="compositionally biased region" description="Basic and acidic residues" evidence="1">
    <location>
        <begin position="212"/>
        <end position="230"/>
    </location>
</feature>